<feature type="domain" description="Myb-like" evidence="5">
    <location>
        <begin position="9"/>
        <end position="58"/>
    </location>
</feature>
<evidence type="ECO:0000256" key="4">
    <source>
        <dbReference type="SAM" id="MobiDB-lite"/>
    </source>
</evidence>
<reference evidence="6 7" key="1">
    <citation type="journal article" date="2019" name="G3 (Bethesda)">
        <title>Sequencing of a Wild Apple (Malus baccata) Genome Unravels the Differences Between Cultivated and Wild Apple Species Regarding Disease Resistance and Cold Tolerance.</title>
        <authorList>
            <person name="Chen X."/>
        </authorList>
    </citation>
    <scope>NUCLEOTIDE SEQUENCE [LARGE SCALE GENOMIC DNA]</scope>
    <source>
        <strain evidence="7">cv. Shandingzi</strain>
        <tissue evidence="6">Leaves</tissue>
    </source>
</reference>
<evidence type="ECO:0000259" key="5">
    <source>
        <dbReference type="Pfam" id="PF00249"/>
    </source>
</evidence>
<dbReference type="CDD" id="cd00167">
    <property type="entry name" value="SANT"/>
    <property type="match status" value="1"/>
</dbReference>
<evidence type="ECO:0000256" key="3">
    <source>
        <dbReference type="ARBA" id="ARBA00023242"/>
    </source>
</evidence>
<keyword evidence="2" id="KW-0804">Transcription</keyword>
<dbReference type="EMBL" id="VIEB01000416">
    <property type="protein sequence ID" value="TQD91543.1"/>
    <property type="molecule type" value="Genomic_DNA"/>
</dbReference>
<dbReference type="Pfam" id="PF00249">
    <property type="entry name" value="Myb_DNA-binding"/>
    <property type="match status" value="1"/>
</dbReference>
<dbReference type="InterPro" id="IPR009057">
    <property type="entry name" value="Homeodomain-like_sf"/>
</dbReference>
<comment type="caution">
    <text evidence="6">The sequence shown here is derived from an EMBL/GenBank/DDBJ whole genome shotgun (WGS) entry which is preliminary data.</text>
</comment>
<sequence>MAGGVSSDQWTWQENKVFETALATYNIHCIEKGEWEKLSLLVPGKSIDQIKSHFMQLLMDLEAIESDQEPLPDYKDDHFLMTKKDRDANDGNGSDHDGTGKRELHQVVVTIKRI</sequence>
<dbReference type="Gene3D" id="1.10.10.60">
    <property type="entry name" value="Homeodomain-like"/>
    <property type="match status" value="1"/>
</dbReference>
<dbReference type="GO" id="GO:0003700">
    <property type="term" value="F:DNA-binding transcription factor activity"/>
    <property type="evidence" value="ECO:0007669"/>
    <property type="project" value="InterPro"/>
</dbReference>
<dbReference type="AlphaFoldDB" id="A0A540LYG5"/>
<dbReference type="PANTHER" id="PTHR43952:SF99">
    <property type="entry name" value="PROTEIN RADIALIS-LIKE 4 ISOFORM X1"/>
    <property type="match status" value="1"/>
</dbReference>
<dbReference type="SUPFAM" id="SSF46689">
    <property type="entry name" value="Homeodomain-like"/>
    <property type="match status" value="1"/>
</dbReference>
<evidence type="ECO:0000256" key="2">
    <source>
        <dbReference type="ARBA" id="ARBA00023163"/>
    </source>
</evidence>
<name>A0A540LYG5_MALBA</name>
<evidence type="ECO:0000256" key="1">
    <source>
        <dbReference type="ARBA" id="ARBA00023015"/>
    </source>
</evidence>
<proteinExistence type="predicted"/>
<keyword evidence="1" id="KW-0805">Transcription regulation</keyword>
<keyword evidence="3" id="KW-0539">Nucleus</keyword>
<gene>
    <name evidence="6" type="ORF">C1H46_022880</name>
</gene>
<evidence type="ECO:0000313" key="6">
    <source>
        <dbReference type="EMBL" id="TQD91543.1"/>
    </source>
</evidence>
<dbReference type="InterPro" id="IPR001005">
    <property type="entry name" value="SANT/Myb"/>
</dbReference>
<organism evidence="6 7">
    <name type="scientific">Malus baccata</name>
    <name type="common">Siberian crab apple</name>
    <name type="synonym">Pyrus baccata</name>
    <dbReference type="NCBI Taxonomy" id="106549"/>
    <lineage>
        <taxon>Eukaryota</taxon>
        <taxon>Viridiplantae</taxon>
        <taxon>Streptophyta</taxon>
        <taxon>Embryophyta</taxon>
        <taxon>Tracheophyta</taxon>
        <taxon>Spermatophyta</taxon>
        <taxon>Magnoliopsida</taxon>
        <taxon>eudicotyledons</taxon>
        <taxon>Gunneridae</taxon>
        <taxon>Pentapetalae</taxon>
        <taxon>rosids</taxon>
        <taxon>fabids</taxon>
        <taxon>Rosales</taxon>
        <taxon>Rosaceae</taxon>
        <taxon>Amygdaloideae</taxon>
        <taxon>Maleae</taxon>
        <taxon>Malus</taxon>
    </lineage>
</organism>
<protein>
    <recommendedName>
        <fullName evidence="5">Myb-like domain-containing protein</fullName>
    </recommendedName>
</protein>
<evidence type="ECO:0000313" key="7">
    <source>
        <dbReference type="Proteomes" id="UP000315295"/>
    </source>
</evidence>
<dbReference type="InterPro" id="IPR044636">
    <property type="entry name" value="RADIALIS-like"/>
</dbReference>
<dbReference type="Proteomes" id="UP000315295">
    <property type="component" value="Unassembled WGS sequence"/>
</dbReference>
<keyword evidence="7" id="KW-1185">Reference proteome</keyword>
<accession>A0A540LYG5</accession>
<dbReference type="PANTHER" id="PTHR43952">
    <property type="entry name" value="MYB FAMILY TRANSCRIPTION FACTOR-RELATED"/>
    <property type="match status" value="1"/>
</dbReference>
<feature type="region of interest" description="Disordered" evidence="4">
    <location>
        <begin position="82"/>
        <end position="104"/>
    </location>
</feature>
<dbReference type="STRING" id="106549.A0A540LYG5"/>